<dbReference type="AlphaFoldDB" id="A0A084JEU9"/>
<keyword evidence="2" id="KW-1185">Reference proteome</keyword>
<gene>
    <name evidence="1" type="ORF">IO99_05225</name>
</gene>
<dbReference type="EMBL" id="JPMD01000011">
    <property type="protein sequence ID" value="KEZ87483.1"/>
    <property type="molecule type" value="Genomic_DNA"/>
</dbReference>
<accession>A0A084JEU9</accession>
<reference evidence="1 2" key="1">
    <citation type="submission" date="2014-07" db="EMBL/GenBank/DDBJ databases">
        <title>Draft genome of Clostridium sulfidigenes 113A isolated from sediments associated with methane hydrate from Krishna Godavari basin.</title>
        <authorList>
            <person name="Honkalas V.S."/>
            <person name="Dabir A.P."/>
            <person name="Arora P."/>
            <person name="Dhakephalkar P.K."/>
        </authorList>
    </citation>
    <scope>NUCLEOTIDE SEQUENCE [LARGE SCALE GENOMIC DNA]</scope>
    <source>
        <strain evidence="1 2">113A</strain>
    </source>
</reference>
<dbReference type="Proteomes" id="UP000028542">
    <property type="component" value="Unassembled WGS sequence"/>
</dbReference>
<name>A0A084JEU9_9CLOT</name>
<evidence type="ECO:0000313" key="1">
    <source>
        <dbReference type="EMBL" id="KEZ87483.1"/>
    </source>
</evidence>
<protein>
    <submittedName>
        <fullName evidence="1">Uncharacterized protein</fullName>
    </submittedName>
</protein>
<organism evidence="1 2">
    <name type="scientific">Clostridium sulfidigenes</name>
    <dbReference type="NCBI Taxonomy" id="318464"/>
    <lineage>
        <taxon>Bacteria</taxon>
        <taxon>Bacillati</taxon>
        <taxon>Bacillota</taxon>
        <taxon>Clostridia</taxon>
        <taxon>Eubacteriales</taxon>
        <taxon>Clostridiaceae</taxon>
        <taxon>Clostridium</taxon>
    </lineage>
</organism>
<evidence type="ECO:0000313" key="2">
    <source>
        <dbReference type="Proteomes" id="UP000028542"/>
    </source>
</evidence>
<sequence>MIKSKKYFTDKEQWLKSKEYNVINVYDENFAIDFSMSTIKEKIDKNLEVQEPKFVDIPNFN</sequence>
<comment type="caution">
    <text evidence="1">The sequence shown here is derived from an EMBL/GenBank/DDBJ whole genome shotgun (WGS) entry which is preliminary data.</text>
</comment>
<proteinExistence type="predicted"/>
<dbReference type="STRING" id="318464.IO99_05225"/>